<organism evidence="2 3">
    <name type="scientific">Pandoraea eparura</name>
    <dbReference type="NCBI Taxonomy" id="2508291"/>
    <lineage>
        <taxon>Bacteria</taxon>
        <taxon>Pseudomonadati</taxon>
        <taxon>Pseudomonadota</taxon>
        <taxon>Betaproteobacteria</taxon>
        <taxon>Burkholderiales</taxon>
        <taxon>Burkholderiaceae</taxon>
        <taxon>Pandoraea</taxon>
    </lineage>
</organism>
<protein>
    <submittedName>
        <fullName evidence="2">Uncharacterized protein</fullName>
    </submittedName>
</protein>
<dbReference type="EMBL" id="CABPSH010000023">
    <property type="protein sequence ID" value="VVE49655.1"/>
    <property type="molecule type" value="Genomic_DNA"/>
</dbReference>
<sequence length="143" mass="16359">MPGDLQKDFLPTHPTLYPNVQAFNDLPPEDASSLIEFYDSLNRLERGVNDWWAREGQLPVNIFNAILHDAKKSVELALACLERFEIDEKFPPQYASQGTLASRLQRTLDMDARNRAAHLKRFEERQAKQAEERAKKPGGPGKR</sequence>
<evidence type="ECO:0000313" key="2">
    <source>
        <dbReference type="EMBL" id="VVE49655.1"/>
    </source>
</evidence>
<proteinExistence type="predicted"/>
<feature type="compositionally biased region" description="Basic and acidic residues" evidence="1">
    <location>
        <begin position="121"/>
        <end position="135"/>
    </location>
</feature>
<reference evidence="2 3" key="1">
    <citation type="submission" date="2019-08" db="EMBL/GenBank/DDBJ databases">
        <authorList>
            <person name="Peeters C."/>
        </authorList>
    </citation>
    <scope>NUCLEOTIDE SEQUENCE [LARGE SCALE GENOMIC DNA]</scope>
    <source>
        <strain evidence="2 3">LMG 31012</strain>
    </source>
</reference>
<evidence type="ECO:0000256" key="1">
    <source>
        <dbReference type="SAM" id="MobiDB-lite"/>
    </source>
</evidence>
<evidence type="ECO:0000313" key="3">
    <source>
        <dbReference type="Proteomes" id="UP000400981"/>
    </source>
</evidence>
<dbReference type="Proteomes" id="UP000400981">
    <property type="component" value="Unassembled WGS sequence"/>
</dbReference>
<dbReference type="AlphaFoldDB" id="A0A5E4YMK2"/>
<name>A0A5E4YMK2_9BURK</name>
<gene>
    <name evidence="2" type="ORF">PEP31012_04633</name>
</gene>
<feature type="region of interest" description="Disordered" evidence="1">
    <location>
        <begin position="121"/>
        <end position="143"/>
    </location>
</feature>
<accession>A0A5E4YMK2</accession>
<keyword evidence="3" id="KW-1185">Reference proteome</keyword>